<dbReference type="STRING" id="905079.L1JMK1"/>
<dbReference type="GO" id="GO:0005509">
    <property type="term" value="F:calcium ion binding"/>
    <property type="evidence" value="ECO:0007669"/>
    <property type="project" value="InterPro"/>
</dbReference>
<dbReference type="InterPro" id="IPR000008">
    <property type="entry name" value="C2_dom"/>
</dbReference>
<evidence type="ECO:0000256" key="4">
    <source>
        <dbReference type="ARBA" id="ARBA00023136"/>
    </source>
</evidence>
<dbReference type="Gene3D" id="2.60.40.150">
    <property type="entry name" value="C2 domain"/>
    <property type="match status" value="1"/>
</dbReference>
<keyword evidence="2 6" id="KW-0812">Transmembrane</keyword>
<feature type="domain" description="C2" evidence="8">
    <location>
        <begin position="1"/>
        <end position="132"/>
    </location>
</feature>
<dbReference type="InterPro" id="IPR005821">
    <property type="entry name" value="Ion_trans_dom"/>
</dbReference>
<dbReference type="KEGG" id="gtt:GUITHDRAFT_104646"/>
<dbReference type="SUPFAM" id="SSF49562">
    <property type="entry name" value="C2 domain (Calcium/lipid-binding domain, CaLB)"/>
    <property type="match status" value="1"/>
</dbReference>
<evidence type="ECO:0000313" key="10">
    <source>
        <dbReference type="EMBL" id="EKX49682.1"/>
    </source>
</evidence>
<dbReference type="SUPFAM" id="SSF50729">
    <property type="entry name" value="PH domain-like"/>
    <property type="match status" value="1"/>
</dbReference>
<evidence type="ECO:0000259" key="8">
    <source>
        <dbReference type="PROSITE" id="PS50004"/>
    </source>
</evidence>
<keyword evidence="3 6" id="KW-1133">Transmembrane helix</keyword>
<reference evidence="11" key="3">
    <citation type="submission" date="2016-03" db="UniProtKB">
        <authorList>
            <consortium name="EnsemblProtists"/>
        </authorList>
    </citation>
    <scope>IDENTIFICATION</scope>
</reference>
<dbReference type="Pfam" id="PF00520">
    <property type="entry name" value="Ion_trans"/>
    <property type="match status" value="1"/>
</dbReference>
<dbReference type="GeneID" id="17306444"/>
<dbReference type="RefSeq" id="XP_005836662.1">
    <property type="nucleotide sequence ID" value="XM_005836605.1"/>
</dbReference>
<feature type="domain" description="EF-hand" evidence="9">
    <location>
        <begin position="545"/>
        <end position="574"/>
    </location>
</feature>
<evidence type="ECO:0000256" key="5">
    <source>
        <dbReference type="SAM" id="MobiDB-lite"/>
    </source>
</evidence>
<dbReference type="PROSITE" id="PS50003">
    <property type="entry name" value="PH_DOMAIN"/>
    <property type="match status" value="1"/>
</dbReference>
<dbReference type="InterPro" id="IPR002048">
    <property type="entry name" value="EF_hand_dom"/>
</dbReference>
<dbReference type="GO" id="GO:0001518">
    <property type="term" value="C:voltage-gated sodium channel complex"/>
    <property type="evidence" value="ECO:0007669"/>
    <property type="project" value="TreeGrafter"/>
</dbReference>
<evidence type="ECO:0000256" key="1">
    <source>
        <dbReference type="ARBA" id="ARBA00004141"/>
    </source>
</evidence>
<feature type="transmembrane region" description="Helical" evidence="6">
    <location>
        <begin position="389"/>
        <end position="417"/>
    </location>
</feature>
<feature type="region of interest" description="Disordered" evidence="5">
    <location>
        <begin position="1"/>
        <end position="35"/>
    </location>
</feature>
<keyword evidence="12" id="KW-1185">Reference proteome</keyword>
<sequence>MEEEESNMGKVRVSRRRLMSDEDDKDSSNLVNKDFLSKSDPSCGDTTKVYTKNKKGIWKEIGRTERIKNNLNPRFKKKIEVDYVPSLSQQILFEIYDIDKDNVQELSKHDFLGRYETEIQWIVEKRVTQCKLMGEVEDLGSKDLGTITVTAEDAEQKFVLPPSQQWIKHDSVADWIPLHEIAFVKEVDDDSGAEDEVSFVIQTLPEGRNSGRSYVFSASTEEEVTSWCLTLQHAVREEQLKRKRAHELSEYGGNKFIWFRFKTLQLYESMMVQAIIAFSIIASFSIDCVQAELQPDESDNRFQILSTLNFVITLFFAFELAVNLFSRSSDFFRPFYSNMWNVFEVFIVCLSILSYVIYSKTLRYVSLFRTLRMFRVIRIFKGLHDLNRIMGALGAALIPLANAFMIQLLITCVYAVLATHLFGDIQPQFFGTFSASLFTMFQVLQSSNDRVTLTSLKIVTGDSWASSVTRTLFIDGKIDRLVAFFFISYVLIAGVLLDEFISTVRLEENRKRIQEEQERQAKAARINGVLDPLLSSMASFNDMNDFNAKVSDVYSRLDADKGGGLDFSELKNGL</sequence>
<name>L1JMK1_GUITC</name>
<proteinExistence type="predicted"/>
<organism evidence="10">
    <name type="scientific">Guillardia theta (strain CCMP2712)</name>
    <name type="common">Cryptophyte</name>
    <dbReference type="NCBI Taxonomy" id="905079"/>
    <lineage>
        <taxon>Eukaryota</taxon>
        <taxon>Cryptophyceae</taxon>
        <taxon>Pyrenomonadales</taxon>
        <taxon>Geminigeraceae</taxon>
        <taxon>Guillardia</taxon>
    </lineage>
</organism>
<evidence type="ECO:0000313" key="11">
    <source>
        <dbReference type="EnsemblProtists" id="EKX49682"/>
    </source>
</evidence>
<accession>L1JMK1</accession>
<dbReference type="OrthoDB" id="416585at2759"/>
<dbReference type="eggNOG" id="KOG1327">
    <property type="taxonomic scope" value="Eukaryota"/>
</dbReference>
<dbReference type="InterPro" id="IPR001849">
    <property type="entry name" value="PH_domain"/>
</dbReference>
<evidence type="ECO:0000313" key="12">
    <source>
        <dbReference type="Proteomes" id="UP000011087"/>
    </source>
</evidence>
<dbReference type="Pfam" id="PF00168">
    <property type="entry name" value="C2"/>
    <property type="match status" value="1"/>
</dbReference>
<feature type="transmembrane region" description="Helical" evidence="6">
    <location>
        <begin position="338"/>
        <end position="358"/>
    </location>
</feature>
<comment type="subcellular location">
    <subcellularLocation>
        <location evidence="1">Membrane</location>
        <topology evidence="1">Multi-pass membrane protein</topology>
    </subcellularLocation>
</comment>
<dbReference type="PROSITE" id="PS50004">
    <property type="entry name" value="C2"/>
    <property type="match status" value="1"/>
</dbReference>
<dbReference type="EnsemblProtists" id="EKX49682">
    <property type="protein sequence ID" value="EKX49682"/>
    <property type="gene ID" value="GUITHDRAFT_104646"/>
</dbReference>
<feature type="domain" description="PH" evidence="7">
    <location>
        <begin position="176"/>
        <end position="236"/>
    </location>
</feature>
<dbReference type="Gene3D" id="1.10.287.70">
    <property type="match status" value="1"/>
</dbReference>
<dbReference type="AlphaFoldDB" id="L1JMK1"/>
<dbReference type="Proteomes" id="UP000011087">
    <property type="component" value="Unassembled WGS sequence"/>
</dbReference>
<feature type="transmembrane region" description="Helical" evidence="6">
    <location>
        <begin position="306"/>
        <end position="326"/>
    </location>
</feature>
<dbReference type="HOGENOM" id="CLU_475264_0_0_1"/>
<dbReference type="PaxDb" id="55529-EKX49682"/>
<dbReference type="CDD" id="cd04048">
    <property type="entry name" value="C2A_Copine"/>
    <property type="match status" value="1"/>
</dbReference>
<reference evidence="12" key="2">
    <citation type="submission" date="2012-11" db="EMBL/GenBank/DDBJ databases">
        <authorList>
            <person name="Kuo A."/>
            <person name="Curtis B.A."/>
            <person name="Tanifuji G."/>
            <person name="Burki F."/>
            <person name="Gruber A."/>
            <person name="Irimia M."/>
            <person name="Maruyama S."/>
            <person name="Arias M.C."/>
            <person name="Ball S.G."/>
            <person name="Gile G.H."/>
            <person name="Hirakawa Y."/>
            <person name="Hopkins J.F."/>
            <person name="Rensing S.A."/>
            <person name="Schmutz J."/>
            <person name="Symeonidi A."/>
            <person name="Elias M."/>
            <person name="Eveleigh R.J."/>
            <person name="Herman E.K."/>
            <person name="Klute M.J."/>
            <person name="Nakayama T."/>
            <person name="Obornik M."/>
            <person name="Reyes-Prieto A."/>
            <person name="Armbrust E.V."/>
            <person name="Aves S.J."/>
            <person name="Beiko R.G."/>
            <person name="Coutinho P."/>
            <person name="Dacks J.B."/>
            <person name="Durnford D.G."/>
            <person name="Fast N.M."/>
            <person name="Green B.R."/>
            <person name="Grisdale C."/>
            <person name="Hempe F."/>
            <person name="Henrissat B."/>
            <person name="Hoppner M.P."/>
            <person name="Ishida K.-I."/>
            <person name="Kim E."/>
            <person name="Koreny L."/>
            <person name="Kroth P.G."/>
            <person name="Liu Y."/>
            <person name="Malik S.-B."/>
            <person name="Maier U.G."/>
            <person name="McRose D."/>
            <person name="Mock T."/>
            <person name="Neilson J.A."/>
            <person name="Onodera N.T."/>
            <person name="Poole A.M."/>
            <person name="Pritham E.J."/>
            <person name="Richards T.A."/>
            <person name="Rocap G."/>
            <person name="Roy S.W."/>
            <person name="Sarai C."/>
            <person name="Schaack S."/>
            <person name="Shirato S."/>
            <person name="Slamovits C.H."/>
            <person name="Spencer D.F."/>
            <person name="Suzuki S."/>
            <person name="Worden A.Z."/>
            <person name="Zauner S."/>
            <person name="Barry K."/>
            <person name="Bell C."/>
            <person name="Bharti A.K."/>
            <person name="Crow J.A."/>
            <person name="Grimwood J."/>
            <person name="Kramer R."/>
            <person name="Lindquist E."/>
            <person name="Lucas S."/>
            <person name="Salamov A."/>
            <person name="McFadden G.I."/>
            <person name="Lane C.E."/>
            <person name="Keeling P.J."/>
            <person name="Gray M.W."/>
            <person name="Grigoriev I.V."/>
            <person name="Archibald J.M."/>
        </authorList>
    </citation>
    <scope>NUCLEOTIDE SEQUENCE</scope>
    <source>
        <strain evidence="12">CCMP2712</strain>
    </source>
</reference>
<dbReference type="EMBL" id="JH992981">
    <property type="protein sequence ID" value="EKX49682.1"/>
    <property type="molecule type" value="Genomic_DNA"/>
</dbReference>
<dbReference type="SUPFAM" id="SSF81324">
    <property type="entry name" value="Voltage-gated potassium channels"/>
    <property type="match status" value="1"/>
</dbReference>
<evidence type="ECO:0000256" key="6">
    <source>
        <dbReference type="SAM" id="Phobius"/>
    </source>
</evidence>
<dbReference type="PROSITE" id="PS50222">
    <property type="entry name" value="EF_HAND_2"/>
    <property type="match status" value="1"/>
</dbReference>
<dbReference type="InterPro" id="IPR043203">
    <property type="entry name" value="VGCC_Ca_Na"/>
</dbReference>
<evidence type="ECO:0000256" key="2">
    <source>
        <dbReference type="ARBA" id="ARBA00022692"/>
    </source>
</evidence>
<dbReference type="eggNOG" id="KOG2301">
    <property type="taxonomic scope" value="Eukaryota"/>
</dbReference>
<dbReference type="PANTHER" id="PTHR10037">
    <property type="entry name" value="VOLTAGE-GATED CATION CHANNEL CALCIUM AND SODIUM"/>
    <property type="match status" value="1"/>
</dbReference>
<dbReference type="InterPro" id="IPR011993">
    <property type="entry name" value="PH-like_dom_sf"/>
</dbReference>
<evidence type="ECO:0000256" key="3">
    <source>
        <dbReference type="ARBA" id="ARBA00022989"/>
    </source>
</evidence>
<dbReference type="PANTHER" id="PTHR10037:SF62">
    <property type="entry name" value="SODIUM CHANNEL PROTEIN 60E"/>
    <property type="match status" value="1"/>
</dbReference>
<evidence type="ECO:0000259" key="9">
    <source>
        <dbReference type="PROSITE" id="PS50222"/>
    </source>
</evidence>
<protein>
    <recommendedName>
        <fullName evidence="13">Calmodulin</fullName>
    </recommendedName>
</protein>
<reference evidence="10 12" key="1">
    <citation type="journal article" date="2012" name="Nature">
        <title>Algal genomes reveal evolutionary mosaicism and the fate of nucleomorphs.</title>
        <authorList>
            <consortium name="DOE Joint Genome Institute"/>
            <person name="Curtis B.A."/>
            <person name="Tanifuji G."/>
            <person name="Burki F."/>
            <person name="Gruber A."/>
            <person name="Irimia M."/>
            <person name="Maruyama S."/>
            <person name="Arias M.C."/>
            <person name="Ball S.G."/>
            <person name="Gile G.H."/>
            <person name="Hirakawa Y."/>
            <person name="Hopkins J.F."/>
            <person name="Kuo A."/>
            <person name="Rensing S.A."/>
            <person name="Schmutz J."/>
            <person name="Symeonidi A."/>
            <person name="Elias M."/>
            <person name="Eveleigh R.J."/>
            <person name="Herman E.K."/>
            <person name="Klute M.J."/>
            <person name="Nakayama T."/>
            <person name="Obornik M."/>
            <person name="Reyes-Prieto A."/>
            <person name="Armbrust E.V."/>
            <person name="Aves S.J."/>
            <person name="Beiko R.G."/>
            <person name="Coutinho P."/>
            <person name="Dacks J.B."/>
            <person name="Durnford D.G."/>
            <person name="Fast N.M."/>
            <person name="Green B.R."/>
            <person name="Grisdale C.J."/>
            <person name="Hempel F."/>
            <person name="Henrissat B."/>
            <person name="Hoppner M.P."/>
            <person name="Ishida K."/>
            <person name="Kim E."/>
            <person name="Koreny L."/>
            <person name="Kroth P.G."/>
            <person name="Liu Y."/>
            <person name="Malik S.B."/>
            <person name="Maier U.G."/>
            <person name="McRose D."/>
            <person name="Mock T."/>
            <person name="Neilson J.A."/>
            <person name="Onodera N.T."/>
            <person name="Poole A.M."/>
            <person name="Pritham E.J."/>
            <person name="Richards T.A."/>
            <person name="Rocap G."/>
            <person name="Roy S.W."/>
            <person name="Sarai C."/>
            <person name="Schaack S."/>
            <person name="Shirato S."/>
            <person name="Slamovits C.H."/>
            <person name="Spencer D.F."/>
            <person name="Suzuki S."/>
            <person name="Worden A.Z."/>
            <person name="Zauner S."/>
            <person name="Barry K."/>
            <person name="Bell C."/>
            <person name="Bharti A.K."/>
            <person name="Crow J.A."/>
            <person name="Grimwood J."/>
            <person name="Kramer R."/>
            <person name="Lindquist E."/>
            <person name="Lucas S."/>
            <person name="Salamov A."/>
            <person name="McFadden G.I."/>
            <person name="Lane C.E."/>
            <person name="Keeling P.J."/>
            <person name="Gray M.W."/>
            <person name="Grigoriev I.V."/>
            <person name="Archibald J.M."/>
        </authorList>
    </citation>
    <scope>NUCLEOTIDE SEQUENCE</scope>
    <source>
        <strain evidence="10 12">CCMP2712</strain>
    </source>
</reference>
<evidence type="ECO:0008006" key="13">
    <source>
        <dbReference type="Google" id="ProtNLM"/>
    </source>
</evidence>
<dbReference type="InterPro" id="IPR035892">
    <property type="entry name" value="C2_domain_sf"/>
</dbReference>
<feature type="transmembrane region" description="Helical" evidence="6">
    <location>
        <begin position="481"/>
        <end position="501"/>
    </location>
</feature>
<dbReference type="InterPro" id="IPR027359">
    <property type="entry name" value="Volt_channel_dom_sf"/>
</dbReference>
<evidence type="ECO:0000259" key="7">
    <source>
        <dbReference type="PROSITE" id="PS50003"/>
    </source>
</evidence>
<gene>
    <name evidence="10" type="ORF">GUITHDRAFT_104646</name>
</gene>
<keyword evidence="4 6" id="KW-0472">Membrane</keyword>
<dbReference type="Gene3D" id="2.30.29.30">
    <property type="entry name" value="Pleckstrin-homology domain (PH domain)/Phosphotyrosine-binding domain (PTB)"/>
    <property type="match status" value="1"/>
</dbReference>
<dbReference type="Gene3D" id="1.20.120.350">
    <property type="entry name" value="Voltage-gated potassium channels. Chain C"/>
    <property type="match status" value="1"/>
</dbReference>
<feature type="transmembrane region" description="Helical" evidence="6">
    <location>
        <begin position="266"/>
        <end position="286"/>
    </location>
</feature>
<dbReference type="GO" id="GO:0005248">
    <property type="term" value="F:voltage-gated sodium channel activity"/>
    <property type="evidence" value="ECO:0007669"/>
    <property type="project" value="TreeGrafter"/>
</dbReference>